<evidence type="ECO:0000313" key="3">
    <source>
        <dbReference type="Proteomes" id="UP000078476"/>
    </source>
</evidence>
<reference evidence="2 3" key="1">
    <citation type="submission" date="2016-03" db="EMBL/GenBank/DDBJ databases">
        <authorList>
            <person name="Ploux O."/>
        </authorList>
    </citation>
    <scope>NUCLEOTIDE SEQUENCE [LARGE SCALE GENOMIC DNA]</scope>
    <source>
        <strain evidence="2 3">R-45370</strain>
    </source>
</reference>
<sequence length="224" mass="24717">MNIKFVLSVFVVFGWIGIAPVSQAELVYKFTGHITQIESDSAGLLAAAGLSIGSDIHYAFSVDFNRQAVITHYDGSVEELEDLPRPGEQGNIYADLFYADFLEGVFIKDPVASNMQWPNGALKNDGGIYSTAPSFSSGSFFHDGGYYSMSVFRDNHPEFWNVGDQVNVFSGANVLDGRFSGFRGVVTLDQISQVPLPSLAWLFGVFIMVIFKRERGYLRQRAGI</sequence>
<keyword evidence="1" id="KW-0472">Membrane</keyword>
<accession>A0A177MWE4</accession>
<evidence type="ECO:0000313" key="2">
    <source>
        <dbReference type="EMBL" id="OAI09952.1"/>
    </source>
</evidence>
<dbReference type="EMBL" id="LUUI01000162">
    <property type="protein sequence ID" value="OAI09952.1"/>
    <property type="molecule type" value="Genomic_DNA"/>
</dbReference>
<keyword evidence="1" id="KW-0812">Transmembrane</keyword>
<dbReference type="OrthoDB" id="9894493at2"/>
<evidence type="ECO:0000256" key="1">
    <source>
        <dbReference type="SAM" id="Phobius"/>
    </source>
</evidence>
<dbReference type="AlphaFoldDB" id="A0A177MWE4"/>
<organism evidence="2 3">
    <name type="scientific">Methylomonas lenta</name>
    <dbReference type="NCBI Taxonomy" id="980561"/>
    <lineage>
        <taxon>Bacteria</taxon>
        <taxon>Pseudomonadati</taxon>
        <taxon>Pseudomonadota</taxon>
        <taxon>Gammaproteobacteria</taxon>
        <taxon>Methylococcales</taxon>
        <taxon>Methylococcaceae</taxon>
        <taxon>Methylomonas</taxon>
    </lineage>
</organism>
<protein>
    <submittedName>
        <fullName evidence="2">Uncharacterized protein</fullName>
    </submittedName>
</protein>
<comment type="caution">
    <text evidence="2">The sequence shown here is derived from an EMBL/GenBank/DDBJ whole genome shotgun (WGS) entry which is preliminary data.</text>
</comment>
<dbReference type="RefSeq" id="WP_066987957.1">
    <property type="nucleotide sequence ID" value="NZ_LUUI01000162.1"/>
</dbReference>
<feature type="transmembrane region" description="Helical" evidence="1">
    <location>
        <begin position="194"/>
        <end position="211"/>
    </location>
</feature>
<name>A0A177MWE4_9GAMM</name>
<keyword evidence="1" id="KW-1133">Transmembrane helix</keyword>
<keyword evidence="3" id="KW-1185">Reference proteome</keyword>
<proteinExistence type="predicted"/>
<dbReference type="Proteomes" id="UP000078476">
    <property type="component" value="Unassembled WGS sequence"/>
</dbReference>
<gene>
    <name evidence="2" type="ORF">A1359_17925</name>
</gene>